<feature type="compositionally biased region" description="Gly residues" evidence="1">
    <location>
        <begin position="73"/>
        <end position="83"/>
    </location>
</feature>
<evidence type="ECO:0000313" key="2">
    <source>
        <dbReference type="EMBL" id="EPY17818.1"/>
    </source>
</evidence>
<dbReference type="EMBL" id="ATMH01010282">
    <property type="protein sequence ID" value="EPY17818.1"/>
    <property type="molecule type" value="Genomic_DNA"/>
</dbReference>
<gene>
    <name evidence="2" type="ORF">STCU_10388</name>
</gene>
<keyword evidence="3" id="KW-1185">Reference proteome</keyword>
<evidence type="ECO:0000313" key="3">
    <source>
        <dbReference type="Proteomes" id="UP000015354"/>
    </source>
</evidence>
<sequence>MVVRLHSTTQTMPRTTVVRGPQPTSCEITRTREGRRLPPPVGPDPHKRMTTTHQSDAWVHPLIFFVDVQSPEGGVGGAGGPGGHYQRAPNSRGRSQKDVKEKKKRLKEEAKKKKELLKELEKQERARLKMDESSTKTGSTMGEAKNKKGFVDKLRNIFK</sequence>
<reference evidence="2 3" key="1">
    <citation type="journal article" date="2013" name="PLoS ONE">
        <title>Predicting the Proteins of Angomonas deanei, Strigomonas culicis and Their Respective Endosymbionts Reveals New Aspects of the Trypanosomatidae Family.</title>
        <authorList>
            <person name="Motta M.C."/>
            <person name="Martins A.C."/>
            <person name="de Souza S.S."/>
            <person name="Catta-Preta C.M."/>
            <person name="Silva R."/>
            <person name="Klein C.C."/>
            <person name="de Almeida L.G."/>
            <person name="de Lima Cunha O."/>
            <person name="Ciapina L.P."/>
            <person name="Brocchi M."/>
            <person name="Colabardini A.C."/>
            <person name="de Araujo Lima B."/>
            <person name="Machado C.R."/>
            <person name="de Almeida Soares C.M."/>
            <person name="Probst C.M."/>
            <person name="de Menezes C.B."/>
            <person name="Thompson C.E."/>
            <person name="Bartholomeu D.C."/>
            <person name="Gradia D.F."/>
            <person name="Pavoni D.P."/>
            <person name="Grisard E.C."/>
            <person name="Fantinatti-Garboggini F."/>
            <person name="Marchini F.K."/>
            <person name="Rodrigues-Luiz G.F."/>
            <person name="Wagner G."/>
            <person name="Goldman G.H."/>
            <person name="Fietto J.L."/>
            <person name="Elias M.C."/>
            <person name="Goldman M.H."/>
            <person name="Sagot M.F."/>
            <person name="Pereira M."/>
            <person name="Stoco P.H."/>
            <person name="de Mendonca-Neto R.P."/>
            <person name="Teixeira S.M."/>
            <person name="Maciel T.E."/>
            <person name="de Oliveira Mendes T.A."/>
            <person name="Urmenyi T.P."/>
            <person name="de Souza W."/>
            <person name="Schenkman S."/>
            <person name="de Vasconcelos A.T."/>
        </authorList>
    </citation>
    <scope>NUCLEOTIDE SEQUENCE [LARGE SCALE GENOMIC DNA]</scope>
</reference>
<proteinExistence type="predicted"/>
<dbReference type="AlphaFoldDB" id="S9TN57"/>
<evidence type="ECO:0000256" key="1">
    <source>
        <dbReference type="SAM" id="MobiDB-lite"/>
    </source>
</evidence>
<feature type="region of interest" description="Disordered" evidence="1">
    <location>
        <begin position="69"/>
        <end position="147"/>
    </location>
</feature>
<organism evidence="2 3">
    <name type="scientific">Strigomonas culicis</name>
    <dbReference type="NCBI Taxonomy" id="28005"/>
    <lineage>
        <taxon>Eukaryota</taxon>
        <taxon>Discoba</taxon>
        <taxon>Euglenozoa</taxon>
        <taxon>Kinetoplastea</taxon>
        <taxon>Metakinetoplastina</taxon>
        <taxon>Trypanosomatida</taxon>
        <taxon>Trypanosomatidae</taxon>
        <taxon>Strigomonadinae</taxon>
        <taxon>Strigomonas</taxon>
    </lineage>
</organism>
<name>S9TN57_9TRYP</name>
<comment type="caution">
    <text evidence="2">The sequence shown here is derived from an EMBL/GenBank/DDBJ whole genome shotgun (WGS) entry which is preliminary data.</text>
</comment>
<feature type="region of interest" description="Disordered" evidence="1">
    <location>
        <begin position="1"/>
        <end position="25"/>
    </location>
</feature>
<dbReference type="Proteomes" id="UP000015354">
    <property type="component" value="Unassembled WGS sequence"/>
</dbReference>
<protein>
    <submittedName>
        <fullName evidence="2">Uncharacterized protein</fullName>
    </submittedName>
</protein>
<feature type="compositionally biased region" description="Polar residues" evidence="1">
    <location>
        <begin position="1"/>
        <end position="14"/>
    </location>
</feature>
<feature type="compositionally biased region" description="Basic and acidic residues" evidence="1">
    <location>
        <begin position="95"/>
        <end position="134"/>
    </location>
</feature>
<accession>S9TN57</accession>